<dbReference type="InterPro" id="IPR011613">
    <property type="entry name" value="GH15-like"/>
</dbReference>
<evidence type="ECO:0000313" key="6">
    <source>
        <dbReference type="Proteomes" id="UP001501729"/>
    </source>
</evidence>
<keyword evidence="6" id="KW-1185">Reference proteome</keyword>
<dbReference type="RefSeq" id="WP_227777409.1">
    <property type="nucleotide sequence ID" value="NZ_BAABKX010000011.1"/>
</dbReference>
<dbReference type="GeneID" id="68615530"/>
<feature type="domain" description="GH15-like" evidence="3">
    <location>
        <begin position="228"/>
        <end position="591"/>
    </location>
</feature>
<dbReference type="Proteomes" id="UP001501729">
    <property type="component" value="Unassembled WGS sequence"/>
</dbReference>
<dbReference type="AlphaFoldDB" id="A0AAV3UIR8"/>
<evidence type="ECO:0000256" key="2">
    <source>
        <dbReference type="SAM" id="MobiDB-lite"/>
    </source>
</evidence>
<dbReference type="GO" id="GO:0005975">
    <property type="term" value="P:carbohydrate metabolic process"/>
    <property type="evidence" value="ECO:0007669"/>
    <property type="project" value="InterPro"/>
</dbReference>
<comment type="caution">
    <text evidence="5">The sequence shown here is derived from an EMBL/GenBank/DDBJ whole genome shotgun (WGS) entry which is preliminary data.</text>
</comment>
<dbReference type="Pfam" id="PF19291">
    <property type="entry name" value="TREH_N"/>
    <property type="match status" value="1"/>
</dbReference>
<sequence length="631" mass="70374">MEYKPLEDYGIIGNLETVALVGRDGAIDWCCFPYVDSPSIFARILDSHRGGYFTIQPTASFEAVQEYIDRTNVLQTRFRTASGQATVTDFMPVPKIAQTSRTPNQAIYRHITCESGQIDLQVDFEPRLDYARFVPTVEPARHGVVATGTDEEVFLSSTIPLQASTHGASATVTLTEGETEWFILGYDHELPIEPANHREIRDDLIRSWRDWAHECSTTESCPVAEQWHQIVVRSALTLKLLINHETGAICAAPTTSLPEDIGGVRNWDYRYNWIRDAASTVRALTELGHLSEAKAYFDLCLDHCSRGDPGDIHPVYGVHGGSVPDERTLDHLSGYRRSAPVRIGNAAADQTQLDVYGELIYGIYETTRYGATIDEQDWEAIKKLINYVCEAWQEPGAGIWEVRTDQHHFVYSKVMCWVAVDRGLKIVEETELDGPVDRWEESRRAIKEAVIEKGYSEKANSFVRAFRDEDTLDATNLLIPVVGFLPADDSRIQATIDATLDRLMISDGLVDRYEGDDGLPGEEGTFVLCSFWLVNALALSGRDEEAATVFQNVLQHVSPLGHLAEEVDPETGILLGNYPQAFSHLGLITSALYLGETRGENQPKPNAIGTDSTVERDLSTDATTRSQNERE</sequence>
<organism evidence="5 6">
    <name type="scientific">Haladaptatus pallidirubidus</name>
    <dbReference type="NCBI Taxonomy" id="1008152"/>
    <lineage>
        <taxon>Archaea</taxon>
        <taxon>Methanobacteriati</taxon>
        <taxon>Methanobacteriota</taxon>
        <taxon>Stenosarchaea group</taxon>
        <taxon>Halobacteria</taxon>
        <taxon>Halobacteriales</taxon>
        <taxon>Haladaptataceae</taxon>
        <taxon>Haladaptatus</taxon>
    </lineage>
</organism>
<feature type="compositionally biased region" description="Polar residues" evidence="2">
    <location>
        <begin position="620"/>
        <end position="631"/>
    </location>
</feature>
<evidence type="ECO:0000259" key="4">
    <source>
        <dbReference type="Pfam" id="PF19291"/>
    </source>
</evidence>
<reference evidence="5 6" key="1">
    <citation type="journal article" date="2019" name="Int. J. Syst. Evol. Microbiol.">
        <title>The Global Catalogue of Microorganisms (GCM) 10K type strain sequencing project: providing services to taxonomists for standard genome sequencing and annotation.</title>
        <authorList>
            <consortium name="The Broad Institute Genomics Platform"/>
            <consortium name="The Broad Institute Genome Sequencing Center for Infectious Disease"/>
            <person name="Wu L."/>
            <person name="Ma J."/>
        </authorList>
    </citation>
    <scope>NUCLEOTIDE SEQUENCE [LARGE SCALE GENOMIC DNA]</scope>
    <source>
        <strain evidence="5 6">JCM 17504</strain>
    </source>
</reference>
<dbReference type="Pfam" id="PF00723">
    <property type="entry name" value="Glyco_hydro_15"/>
    <property type="match status" value="1"/>
</dbReference>
<dbReference type="SUPFAM" id="SSF48208">
    <property type="entry name" value="Six-hairpin glycosidases"/>
    <property type="match status" value="1"/>
</dbReference>
<gene>
    <name evidence="5" type="ORF">GCM10025751_28140</name>
</gene>
<dbReference type="InterPro" id="IPR012341">
    <property type="entry name" value="6hp_glycosidase-like_sf"/>
</dbReference>
<dbReference type="PANTHER" id="PTHR31616:SF0">
    <property type="entry name" value="GLUCAN 1,4-ALPHA-GLUCOSIDASE"/>
    <property type="match status" value="1"/>
</dbReference>
<feature type="region of interest" description="Disordered" evidence="2">
    <location>
        <begin position="598"/>
        <end position="631"/>
    </location>
</feature>
<feature type="domain" description="Trehalase-like N-terminal" evidence="4">
    <location>
        <begin position="4"/>
        <end position="171"/>
    </location>
</feature>
<dbReference type="InterPro" id="IPR008928">
    <property type="entry name" value="6-hairpin_glycosidase_sf"/>
</dbReference>
<accession>A0AAV3UIR8</accession>
<comment type="similarity">
    <text evidence="1">Belongs to the glycosyl hydrolase 15 family.</text>
</comment>
<keyword evidence="5" id="KW-0378">Hydrolase</keyword>
<dbReference type="InterPro" id="IPR045582">
    <property type="entry name" value="Trehalase-like_N"/>
</dbReference>
<proteinExistence type="inferred from homology"/>
<dbReference type="EMBL" id="BAABKX010000011">
    <property type="protein sequence ID" value="GAA5052185.1"/>
    <property type="molecule type" value="Genomic_DNA"/>
</dbReference>
<protein>
    <submittedName>
        <fullName evidence="5">Glycoside hydrolase family 15 protein</fullName>
    </submittedName>
</protein>
<dbReference type="PANTHER" id="PTHR31616">
    <property type="entry name" value="TREHALASE"/>
    <property type="match status" value="1"/>
</dbReference>
<evidence type="ECO:0000313" key="5">
    <source>
        <dbReference type="EMBL" id="GAA5052185.1"/>
    </source>
</evidence>
<dbReference type="GO" id="GO:0004553">
    <property type="term" value="F:hydrolase activity, hydrolyzing O-glycosyl compounds"/>
    <property type="evidence" value="ECO:0007669"/>
    <property type="project" value="TreeGrafter"/>
</dbReference>
<name>A0AAV3UIR8_9EURY</name>
<evidence type="ECO:0000259" key="3">
    <source>
        <dbReference type="Pfam" id="PF00723"/>
    </source>
</evidence>
<evidence type="ECO:0000256" key="1">
    <source>
        <dbReference type="ARBA" id="ARBA00006188"/>
    </source>
</evidence>
<dbReference type="Gene3D" id="1.50.10.10">
    <property type="match status" value="1"/>
</dbReference>